<dbReference type="Proteomes" id="UP000598996">
    <property type="component" value="Unassembled WGS sequence"/>
</dbReference>
<feature type="region of interest" description="Disordered" evidence="1">
    <location>
        <begin position="37"/>
        <end position="75"/>
    </location>
</feature>
<evidence type="ECO:0000313" key="2">
    <source>
        <dbReference type="EMBL" id="MBL7253344.1"/>
    </source>
</evidence>
<gene>
    <name evidence="2" type="ORF">JKJ07_03370</name>
</gene>
<proteinExistence type="predicted"/>
<dbReference type="PROSITE" id="PS51257">
    <property type="entry name" value="PROKAR_LIPOPROTEIN"/>
    <property type="match status" value="1"/>
</dbReference>
<evidence type="ECO:0000256" key="1">
    <source>
        <dbReference type="SAM" id="MobiDB-lite"/>
    </source>
</evidence>
<evidence type="ECO:0008006" key="4">
    <source>
        <dbReference type="Google" id="ProtNLM"/>
    </source>
</evidence>
<accession>A0ABS1VF78</accession>
<organism evidence="2 3">
    <name type="scientific">Paractinoplanes lichenicola</name>
    <dbReference type="NCBI Taxonomy" id="2802976"/>
    <lineage>
        <taxon>Bacteria</taxon>
        <taxon>Bacillati</taxon>
        <taxon>Actinomycetota</taxon>
        <taxon>Actinomycetes</taxon>
        <taxon>Micromonosporales</taxon>
        <taxon>Micromonosporaceae</taxon>
        <taxon>Paractinoplanes</taxon>
    </lineage>
</organism>
<name>A0ABS1VF78_9ACTN</name>
<feature type="compositionally biased region" description="Low complexity" evidence="1">
    <location>
        <begin position="37"/>
        <end position="65"/>
    </location>
</feature>
<comment type="caution">
    <text evidence="2">The sequence shown here is derived from an EMBL/GenBank/DDBJ whole genome shotgun (WGS) entry which is preliminary data.</text>
</comment>
<dbReference type="EMBL" id="JAENHO010000001">
    <property type="protein sequence ID" value="MBL7253344.1"/>
    <property type="molecule type" value="Genomic_DNA"/>
</dbReference>
<evidence type="ECO:0000313" key="3">
    <source>
        <dbReference type="Proteomes" id="UP000598996"/>
    </source>
</evidence>
<sequence length="168" mass="16996">MRKSFLVVGAAAVVVLSGCSGGVERVDGVAAPVAAPATSAPAATATTTPPATTATSPASAISAPTRRTSKPTAKACPVTNAQLQKALRAKPDDGVFPDSTFTKIVCFEGYAATTVPERSNSDESYVVWKHSAGSWSVLSSGTADICPGVPADVVRHFRAARYGACGQG</sequence>
<protein>
    <recommendedName>
        <fullName evidence="4">Lipoprotein</fullName>
    </recommendedName>
</protein>
<keyword evidence="3" id="KW-1185">Reference proteome</keyword>
<dbReference type="RefSeq" id="WP_202989705.1">
    <property type="nucleotide sequence ID" value="NZ_JAENHO010000001.1"/>
</dbReference>
<reference evidence="2 3" key="1">
    <citation type="submission" date="2021-01" db="EMBL/GenBank/DDBJ databases">
        <title>Actinoplanes sp. nov. LDG1-01 isolated from lichen.</title>
        <authorList>
            <person name="Saeng-In P."/>
            <person name="Phongsopitanun W."/>
            <person name="Kanchanasin P."/>
            <person name="Yuki M."/>
            <person name="Kudo T."/>
            <person name="Ohkuma M."/>
            <person name="Tanasupawat S."/>
        </authorList>
    </citation>
    <scope>NUCLEOTIDE SEQUENCE [LARGE SCALE GENOMIC DNA]</scope>
    <source>
        <strain evidence="2 3">LDG1-01</strain>
    </source>
</reference>